<dbReference type="Proteomes" id="UP001244207">
    <property type="component" value="Unassembled WGS sequence"/>
</dbReference>
<gene>
    <name evidence="1" type="ORF">BDZ83DRAFT_646380</name>
</gene>
<evidence type="ECO:0000313" key="1">
    <source>
        <dbReference type="EMBL" id="KAK1730938.1"/>
    </source>
</evidence>
<dbReference type="RefSeq" id="XP_060370993.1">
    <property type="nucleotide sequence ID" value="XM_060509958.1"/>
</dbReference>
<dbReference type="EMBL" id="JAHMHS010000004">
    <property type="protein sequence ID" value="KAK1730938.1"/>
    <property type="molecule type" value="Genomic_DNA"/>
</dbReference>
<keyword evidence="2" id="KW-1185">Reference proteome</keyword>
<proteinExistence type="predicted"/>
<organism evidence="1 2">
    <name type="scientific">Glomerella acutata</name>
    <name type="common">Colletotrichum acutatum</name>
    <dbReference type="NCBI Taxonomy" id="27357"/>
    <lineage>
        <taxon>Eukaryota</taxon>
        <taxon>Fungi</taxon>
        <taxon>Dikarya</taxon>
        <taxon>Ascomycota</taxon>
        <taxon>Pezizomycotina</taxon>
        <taxon>Sordariomycetes</taxon>
        <taxon>Hypocreomycetidae</taxon>
        <taxon>Glomerellales</taxon>
        <taxon>Glomerellaceae</taxon>
        <taxon>Colletotrichum</taxon>
        <taxon>Colletotrichum acutatum species complex</taxon>
    </lineage>
</organism>
<sequence length="204" mass="22545">MGRVTRNNWPATTSDIWLLSLVKSGHSLACNAIDLRHVIQSAVLAPVFGAVRFNIFGFLVRSPRLGGDWALKFGGDVGAPQPLNVHASVQQVHLHWILDLLRLSDSPAQPTSWGVNRPKRNRIGPELSGLRHFNEISSSGSRADRAAVDMTAGTASNPAGWRHSEAGHWTVYPSSTFVATRLWRFRMKSQEKRSEARSKSRASE</sequence>
<accession>A0AAD8XPA0</accession>
<evidence type="ECO:0000313" key="2">
    <source>
        <dbReference type="Proteomes" id="UP001244207"/>
    </source>
</evidence>
<name>A0AAD8XPA0_GLOAC</name>
<dbReference type="GeneID" id="85393857"/>
<reference evidence="1" key="1">
    <citation type="submission" date="2021-12" db="EMBL/GenBank/DDBJ databases">
        <title>Comparative genomics, transcriptomics and evolutionary studies reveal genomic signatures of adaptation to plant cell wall in hemibiotrophic fungi.</title>
        <authorList>
            <consortium name="DOE Joint Genome Institute"/>
            <person name="Baroncelli R."/>
            <person name="Diaz J.F."/>
            <person name="Benocci T."/>
            <person name="Peng M."/>
            <person name="Battaglia E."/>
            <person name="Haridas S."/>
            <person name="Andreopoulos W."/>
            <person name="Labutti K."/>
            <person name="Pangilinan J."/>
            <person name="Floch G.L."/>
            <person name="Makela M.R."/>
            <person name="Henrissat B."/>
            <person name="Grigoriev I.V."/>
            <person name="Crouch J.A."/>
            <person name="De Vries R.P."/>
            <person name="Sukno S.A."/>
            <person name="Thon M.R."/>
        </authorList>
    </citation>
    <scope>NUCLEOTIDE SEQUENCE</scope>
    <source>
        <strain evidence="1">CBS 112980</strain>
    </source>
</reference>
<dbReference type="AlphaFoldDB" id="A0AAD8XPA0"/>
<protein>
    <submittedName>
        <fullName evidence="1">Uncharacterized protein</fullName>
    </submittedName>
</protein>
<comment type="caution">
    <text evidence="1">The sequence shown here is derived from an EMBL/GenBank/DDBJ whole genome shotgun (WGS) entry which is preliminary data.</text>
</comment>